<dbReference type="Proteomes" id="UP000814033">
    <property type="component" value="Unassembled WGS sequence"/>
</dbReference>
<reference evidence="1" key="2">
    <citation type="journal article" date="2022" name="New Phytol.">
        <title>Evolutionary transition to the ectomycorrhizal habit in the genomes of a hyperdiverse lineage of mushroom-forming fungi.</title>
        <authorList>
            <person name="Looney B."/>
            <person name="Miyauchi S."/>
            <person name="Morin E."/>
            <person name="Drula E."/>
            <person name="Courty P.E."/>
            <person name="Kohler A."/>
            <person name="Kuo A."/>
            <person name="LaButti K."/>
            <person name="Pangilinan J."/>
            <person name="Lipzen A."/>
            <person name="Riley R."/>
            <person name="Andreopoulos W."/>
            <person name="He G."/>
            <person name="Johnson J."/>
            <person name="Nolan M."/>
            <person name="Tritt A."/>
            <person name="Barry K.W."/>
            <person name="Grigoriev I.V."/>
            <person name="Nagy L.G."/>
            <person name="Hibbett D."/>
            <person name="Henrissat B."/>
            <person name="Matheny P.B."/>
            <person name="Labbe J."/>
            <person name="Martin F.M."/>
        </authorList>
    </citation>
    <scope>NUCLEOTIDE SEQUENCE</scope>
    <source>
        <strain evidence="1">FP105234-sp</strain>
    </source>
</reference>
<comment type="caution">
    <text evidence="1">The sequence shown here is derived from an EMBL/GenBank/DDBJ whole genome shotgun (WGS) entry which is preliminary data.</text>
</comment>
<protein>
    <submittedName>
        <fullName evidence="1">NAD(P)-binding protein</fullName>
    </submittedName>
</protein>
<evidence type="ECO:0000313" key="2">
    <source>
        <dbReference type="Proteomes" id="UP000814033"/>
    </source>
</evidence>
<sequence length="321" mass="34955">MVQKVVICGAGFLGRNIAAAIARGSSFPGPPRSVQVSSRKPDRLHALLSRELPAGAVLAPAVAADITKPDTLVPAFKDASVVISLVGLLQGSPAQFEAIQWRGAENVAKAARAVGAKLIHISAIGADPDSNIAYWRTKALGEEAAFEACPEATVIRPSLVFGPGDSFFNRFARLSQILPVLPVFGDGGTRFQPVYVGDIARLTEVISRNDQTIRKAVAGRIIEAGGPDIFTFKEIMELVLKYTHRYRPIVPVPWFVGKMQGAVLERLPSNILTLTRDQVEQLRHDNILSSPQPETHVSFEKLMFDHGERLRSVHEVLPEYL</sequence>
<keyword evidence="2" id="KW-1185">Reference proteome</keyword>
<gene>
    <name evidence="1" type="ORF">FA95DRAFT_1330754</name>
</gene>
<accession>A0ACB8S7Q3</accession>
<organism evidence="1 2">
    <name type="scientific">Auriscalpium vulgare</name>
    <dbReference type="NCBI Taxonomy" id="40419"/>
    <lineage>
        <taxon>Eukaryota</taxon>
        <taxon>Fungi</taxon>
        <taxon>Dikarya</taxon>
        <taxon>Basidiomycota</taxon>
        <taxon>Agaricomycotina</taxon>
        <taxon>Agaricomycetes</taxon>
        <taxon>Russulales</taxon>
        <taxon>Auriscalpiaceae</taxon>
        <taxon>Auriscalpium</taxon>
    </lineage>
</organism>
<proteinExistence type="predicted"/>
<reference evidence="1" key="1">
    <citation type="submission" date="2021-02" db="EMBL/GenBank/DDBJ databases">
        <authorList>
            <consortium name="DOE Joint Genome Institute"/>
            <person name="Ahrendt S."/>
            <person name="Looney B.P."/>
            <person name="Miyauchi S."/>
            <person name="Morin E."/>
            <person name="Drula E."/>
            <person name="Courty P.E."/>
            <person name="Chicoki N."/>
            <person name="Fauchery L."/>
            <person name="Kohler A."/>
            <person name="Kuo A."/>
            <person name="Labutti K."/>
            <person name="Pangilinan J."/>
            <person name="Lipzen A."/>
            <person name="Riley R."/>
            <person name="Andreopoulos W."/>
            <person name="He G."/>
            <person name="Johnson J."/>
            <person name="Barry K.W."/>
            <person name="Grigoriev I.V."/>
            <person name="Nagy L."/>
            <person name="Hibbett D."/>
            <person name="Henrissat B."/>
            <person name="Matheny P.B."/>
            <person name="Labbe J."/>
            <person name="Martin F."/>
        </authorList>
    </citation>
    <scope>NUCLEOTIDE SEQUENCE</scope>
    <source>
        <strain evidence="1">FP105234-sp</strain>
    </source>
</reference>
<dbReference type="EMBL" id="MU275845">
    <property type="protein sequence ID" value="KAI0052528.1"/>
    <property type="molecule type" value="Genomic_DNA"/>
</dbReference>
<evidence type="ECO:0000313" key="1">
    <source>
        <dbReference type="EMBL" id="KAI0052528.1"/>
    </source>
</evidence>
<name>A0ACB8S7Q3_9AGAM</name>